<organism evidence="2 3">
    <name type="scientific">Exocentrus adspersus</name>
    <dbReference type="NCBI Taxonomy" id="1586481"/>
    <lineage>
        <taxon>Eukaryota</taxon>
        <taxon>Metazoa</taxon>
        <taxon>Ecdysozoa</taxon>
        <taxon>Arthropoda</taxon>
        <taxon>Hexapoda</taxon>
        <taxon>Insecta</taxon>
        <taxon>Pterygota</taxon>
        <taxon>Neoptera</taxon>
        <taxon>Endopterygota</taxon>
        <taxon>Coleoptera</taxon>
        <taxon>Polyphaga</taxon>
        <taxon>Cucujiformia</taxon>
        <taxon>Chrysomeloidea</taxon>
        <taxon>Cerambycidae</taxon>
        <taxon>Lamiinae</taxon>
        <taxon>Acanthocinini</taxon>
        <taxon>Exocentrus</taxon>
    </lineage>
</organism>
<name>A0AAV8VQM4_9CUCU</name>
<feature type="compositionally biased region" description="Polar residues" evidence="1">
    <location>
        <begin position="27"/>
        <end position="42"/>
    </location>
</feature>
<accession>A0AAV8VQM4</accession>
<proteinExistence type="predicted"/>
<evidence type="ECO:0008006" key="4">
    <source>
        <dbReference type="Google" id="ProtNLM"/>
    </source>
</evidence>
<dbReference type="AlphaFoldDB" id="A0AAV8VQM4"/>
<dbReference type="SUPFAM" id="SSF56219">
    <property type="entry name" value="DNase I-like"/>
    <property type="match status" value="1"/>
</dbReference>
<feature type="compositionally biased region" description="Basic residues" evidence="1">
    <location>
        <begin position="16"/>
        <end position="26"/>
    </location>
</feature>
<evidence type="ECO:0000313" key="2">
    <source>
        <dbReference type="EMBL" id="KAJ8916160.1"/>
    </source>
</evidence>
<dbReference type="Gene3D" id="3.60.10.10">
    <property type="entry name" value="Endonuclease/exonuclease/phosphatase"/>
    <property type="match status" value="1"/>
</dbReference>
<dbReference type="SUPFAM" id="SSF47781">
    <property type="entry name" value="RuvA domain 2-like"/>
    <property type="match status" value="2"/>
</dbReference>
<dbReference type="InterPro" id="IPR010994">
    <property type="entry name" value="RuvA_2-like"/>
</dbReference>
<feature type="region of interest" description="Disordered" evidence="1">
    <location>
        <begin position="1"/>
        <end position="42"/>
    </location>
</feature>
<comment type="caution">
    <text evidence="2">The sequence shown here is derived from an EMBL/GenBank/DDBJ whole genome shotgun (WGS) entry which is preliminary data.</text>
</comment>
<dbReference type="Gene3D" id="1.10.150.280">
    <property type="entry name" value="AF1531-like domain"/>
    <property type="match status" value="1"/>
</dbReference>
<dbReference type="InterPro" id="IPR036691">
    <property type="entry name" value="Endo/exonu/phosph_ase_sf"/>
</dbReference>
<dbReference type="InterPro" id="IPR051675">
    <property type="entry name" value="Endo/Exo/Phosphatase_dom_1"/>
</dbReference>
<dbReference type="PANTHER" id="PTHR21180:SF32">
    <property type="entry name" value="ENDONUCLEASE_EXONUCLEASE_PHOSPHATASE FAMILY DOMAIN-CONTAINING PROTEIN 1"/>
    <property type="match status" value="1"/>
</dbReference>
<dbReference type="Pfam" id="PF12836">
    <property type="entry name" value="HHH_3"/>
    <property type="match status" value="2"/>
</dbReference>
<gene>
    <name evidence="2" type="ORF">NQ315_016299</name>
</gene>
<dbReference type="Gene3D" id="1.10.150.320">
    <property type="entry name" value="Photosystem II 12 kDa extrinsic protein"/>
    <property type="match status" value="1"/>
</dbReference>
<dbReference type="PANTHER" id="PTHR21180">
    <property type="entry name" value="ENDONUCLEASE/EXONUCLEASE/PHOSPHATASE FAMILY DOMAIN-CONTAINING PROTEIN 1"/>
    <property type="match status" value="1"/>
</dbReference>
<keyword evidence="3" id="KW-1185">Reference proteome</keyword>
<dbReference type="GO" id="GO:0005886">
    <property type="term" value="C:plasma membrane"/>
    <property type="evidence" value="ECO:0007669"/>
    <property type="project" value="TreeGrafter"/>
</dbReference>
<dbReference type="EMBL" id="JANEYG010000044">
    <property type="protein sequence ID" value="KAJ8916160.1"/>
    <property type="molecule type" value="Genomic_DNA"/>
</dbReference>
<evidence type="ECO:0000256" key="1">
    <source>
        <dbReference type="SAM" id="MobiDB-lite"/>
    </source>
</evidence>
<dbReference type="Proteomes" id="UP001159042">
    <property type="component" value="Unassembled WGS sequence"/>
</dbReference>
<reference evidence="2 3" key="1">
    <citation type="journal article" date="2023" name="Insect Mol. Biol.">
        <title>Genome sequencing provides insights into the evolution of gene families encoding plant cell wall-degrading enzymes in longhorned beetles.</title>
        <authorList>
            <person name="Shin N.R."/>
            <person name="Okamura Y."/>
            <person name="Kirsch R."/>
            <person name="Pauchet Y."/>
        </authorList>
    </citation>
    <scope>NUCLEOTIDE SEQUENCE [LARGE SCALE GENOMIC DNA]</scope>
    <source>
        <strain evidence="2">EAD_L_NR</strain>
    </source>
</reference>
<protein>
    <recommendedName>
        <fullName evidence="4">Endonuclease/exonuclease/phosphatase family domain-containing protein 1</fullName>
    </recommendedName>
</protein>
<evidence type="ECO:0000313" key="3">
    <source>
        <dbReference type="Proteomes" id="UP001159042"/>
    </source>
</evidence>
<sequence length="547" mass="61270">MVQYSLDMGQSSSLPKGRRKSLRSSVRKASNPNNHLSHTFTIPDNDDRIEQLNINIASEEELMTLPGVNREIARSIVEHRKAIGRFRKVEDLALVRGIGADKLQVLRPEICVSTRKNHSCASSRAPSYDSLRSTDSRLTVRSNKLVNINKATVFELQAVHGITQEIAAAIVLYRNKKGPFKQVEDLHKVKNIDRMRLDNISRFLTVENYDDASESEEATRSSSILTNGYTMPFQNGSCSTVPLKLPVANGLTSSSAFDIFELLSAYSPRPIAQEDFKYCRNGEPAVRVASWNVHEFSYQKANNLGVREVICRTILENGWSILAVQDVTNVTALRTVCEELNKPRLRRVKEWRDRNHSWNFCMLDVHDSKLGFIYDSDGVVDIDLISLNEGPEETRRDCEVLVATFRVGELNLQMVNLMLNKRADVQALNRKISELVCEGDNMLIVFVDLSVVSEPDEFLYVGNLKPVFSPSTNTNFVYPKLPTSIHHTSNMLCNSGLQGQLTGMKGIVRQGLTHLAIPNGWSWGGPASPFCPVWAELFLSSNVGTAL</sequence>